<dbReference type="GeneID" id="91085293"/>
<accession>A0AAJ8JP77</accession>
<dbReference type="GO" id="GO:0072344">
    <property type="term" value="P:rescue of stalled ribosome"/>
    <property type="evidence" value="ECO:0007669"/>
    <property type="project" value="UniProtKB-UniRule"/>
</dbReference>
<dbReference type="KEGG" id="cdep:91085293"/>
<dbReference type="InterPro" id="IPR011016">
    <property type="entry name" value="Znf_RING-CH"/>
</dbReference>
<dbReference type="InterPro" id="IPR054476">
    <property type="entry name" value="Ltn1_N"/>
</dbReference>
<evidence type="ECO:0000256" key="2">
    <source>
        <dbReference type="ARBA" id="ARBA00004514"/>
    </source>
</evidence>
<dbReference type="SMART" id="SM00744">
    <property type="entry name" value="RINGv"/>
    <property type="match status" value="1"/>
</dbReference>
<dbReference type="Pfam" id="PF22999">
    <property type="entry name" value="LTN1_E3_ligase_6th"/>
    <property type="match status" value="1"/>
</dbReference>
<dbReference type="InterPro" id="IPR039804">
    <property type="entry name" value="RING-CH-C4HC3_LTN1"/>
</dbReference>
<evidence type="ECO:0000313" key="20">
    <source>
        <dbReference type="Proteomes" id="UP000094043"/>
    </source>
</evidence>
<reference evidence="19" key="1">
    <citation type="submission" date="2016-06" db="EMBL/GenBank/DDBJ databases">
        <authorList>
            <person name="Cuomo C."/>
            <person name="Litvintseva A."/>
            <person name="Heitman J."/>
            <person name="Chen Y."/>
            <person name="Sun S."/>
            <person name="Springer D."/>
            <person name="Dromer F."/>
            <person name="Young S."/>
            <person name="Zeng Q."/>
            <person name="Chapman S."/>
            <person name="Gujja S."/>
            <person name="Saif S."/>
            <person name="Birren B."/>
        </authorList>
    </citation>
    <scope>NUCLEOTIDE SEQUENCE</scope>
    <source>
        <strain evidence="19">CBS 7841</strain>
    </source>
</reference>
<evidence type="ECO:0000256" key="11">
    <source>
        <dbReference type="ARBA" id="ARBA00022771"/>
    </source>
</evidence>
<dbReference type="GO" id="GO:0061630">
    <property type="term" value="F:ubiquitin protein ligase activity"/>
    <property type="evidence" value="ECO:0007669"/>
    <property type="project" value="UniProtKB-UniRule"/>
</dbReference>
<evidence type="ECO:0000256" key="4">
    <source>
        <dbReference type="ARBA" id="ARBA00007997"/>
    </source>
</evidence>
<comment type="subcellular location">
    <subcellularLocation>
        <location evidence="2">Cytoplasm</location>
        <location evidence="2">Cytosol</location>
    </subcellularLocation>
</comment>
<dbReference type="RefSeq" id="XP_066066625.1">
    <property type="nucleotide sequence ID" value="XM_066210528.1"/>
</dbReference>
<dbReference type="Pfam" id="PF23009">
    <property type="entry name" value="UBC_like"/>
    <property type="match status" value="1"/>
</dbReference>
<dbReference type="GO" id="GO:1990116">
    <property type="term" value="P:ribosome-associated ubiquitin-dependent protein catabolic process"/>
    <property type="evidence" value="ECO:0007669"/>
    <property type="project" value="UniProtKB-UniRule"/>
</dbReference>
<evidence type="ECO:0000256" key="17">
    <source>
        <dbReference type="SAM" id="MobiDB-lite"/>
    </source>
</evidence>
<dbReference type="EC" id="2.3.2.27" evidence="5 16"/>
<evidence type="ECO:0000256" key="15">
    <source>
        <dbReference type="PROSITE-ProRule" id="PRU00175"/>
    </source>
</evidence>
<dbReference type="Proteomes" id="UP000094043">
    <property type="component" value="Chromosome 1"/>
</dbReference>
<evidence type="ECO:0000256" key="12">
    <source>
        <dbReference type="ARBA" id="ARBA00022786"/>
    </source>
</evidence>
<evidence type="ECO:0000256" key="16">
    <source>
        <dbReference type="RuleBase" id="RU367090"/>
    </source>
</evidence>
<keyword evidence="12 16" id="KW-0833">Ubl conjugation pathway</keyword>
<keyword evidence="20" id="KW-1185">Reference proteome</keyword>
<keyword evidence="7" id="KW-0963">Cytoplasm</keyword>
<reference evidence="19" key="2">
    <citation type="journal article" date="2022" name="Elife">
        <title>Obligate sexual reproduction of a homothallic fungus closely related to the Cryptococcus pathogenic species complex.</title>
        <authorList>
            <person name="Passer A.R."/>
            <person name="Clancey S.A."/>
            <person name="Shea T."/>
            <person name="David-Palma M."/>
            <person name="Averette A.F."/>
            <person name="Boekhout T."/>
            <person name="Porcel B.M."/>
            <person name="Nowrousian M."/>
            <person name="Cuomo C.A."/>
            <person name="Sun S."/>
            <person name="Heitman J."/>
            <person name="Coelho M.A."/>
        </authorList>
    </citation>
    <scope>NUCLEOTIDE SEQUENCE</scope>
    <source>
        <strain evidence="19">CBS 7841</strain>
    </source>
</reference>
<proteinExistence type="inferred from homology"/>
<comment type="similarity">
    <text evidence="4 16">Belongs to the LTN1 family.</text>
</comment>
<feature type="compositionally biased region" description="Basic residues" evidence="17">
    <location>
        <begin position="50"/>
        <end position="59"/>
    </location>
</feature>
<evidence type="ECO:0000256" key="13">
    <source>
        <dbReference type="ARBA" id="ARBA00022833"/>
    </source>
</evidence>
<name>A0AAJ8JP77_9TREE</name>
<evidence type="ECO:0000256" key="8">
    <source>
        <dbReference type="ARBA" id="ARBA00022679"/>
    </source>
</evidence>
<feature type="compositionally biased region" description="Pro residues" evidence="17">
    <location>
        <begin position="65"/>
        <end position="76"/>
    </location>
</feature>
<gene>
    <name evidence="19" type="ORF">L203_101079</name>
</gene>
<evidence type="ECO:0000256" key="7">
    <source>
        <dbReference type="ARBA" id="ARBA00022490"/>
    </source>
</evidence>
<feature type="compositionally biased region" description="Low complexity" evidence="17">
    <location>
        <begin position="273"/>
        <end position="287"/>
    </location>
</feature>
<dbReference type="InterPro" id="IPR013083">
    <property type="entry name" value="Znf_RING/FYVE/PHD"/>
</dbReference>
<keyword evidence="9 16" id="KW-0479">Metal-binding</keyword>
<dbReference type="CDD" id="cd16491">
    <property type="entry name" value="RING-CH-C4HC3_LTN1"/>
    <property type="match status" value="1"/>
</dbReference>
<dbReference type="InterPro" id="IPR039795">
    <property type="entry name" value="LTN1/Rkr1"/>
</dbReference>
<feature type="region of interest" description="Disordered" evidence="17">
    <location>
        <begin position="1"/>
        <end position="76"/>
    </location>
</feature>
<evidence type="ECO:0000256" key="10">
    <source>
        <dbReference type="ARBA" id="ARBA00022737"/>
    </source>
</evidence>
<comment type="function">
    <text evidence="16">E3 ubiquitin-protein ligase. Component of the ribosome quality control complex (RQC), a ribosome-associated complex that mediates ubiquitination and extraction of incompletely synthesized nascent chains for proteasomal degradation.</text>
</comment>
<keyword evidence="8 16" id="KW-0808">Transferase</keyword>
<dbReference type="SUPFAM" id="SSF57850">
    <property type="entry name" value="RING/U-box"/>
    <property type="match status" value="1"/>
</dbReference>
<dbReference type="GO" id="GO:0043023">
    <property type="term" value="F:ribosomal large subunit binding"/>
    <property type="evidence" value="ECO:0007669"/>
    <property type="project" value="TreeGrafter"/>
</dbReference>
<evidence type="ECO:0000313" key="19">
    <source>
        <dbReference type="EMBL" id="WVN85925.1"/>
    </source>
</evidence>
<dbReference type="InterPro" id="IPR054478">
    <property type="entry name" value="LTN1_UBC"/>
</dbReference>
<evidence type="ECO:0000256" key="3">
    <source>
        <dbReference type="ARBA" id="ARBA00004906"/>
    </source>
</evidence>
<dbReference type="Pfam" id="PF22958">
    <property type="entry name" value="Ltn1_1st"/>
    <property type="match status" value="1"/>
</dbReference>
<dbReference type="InterPro" id="IPR054477">
    <property type="entry name" value="LTN1_E3_ligase_6th"/>
</dbReference>
<reference evidence="19" key="3">
    <citation type="submission" date="2024-01" db="EMBL/GenBank/DDBJ databases">
        <authorList>
            <person name="Coelho M.A."/>
            <person name="David-Palma M."/>
            <person name="Shea T."/>
            <person name="Sun S."/>
            <person name="Cuomo C.A."/>
            <person name="Heitman J."/>
        </authorList>
    </citation>
    <scope>NUCLEOTIDE SEQUENCE</scope>
    <source>
        <strain evidence="19">CBS 7841</strain>
    </source>
</reference>
<evidence type="ECO:0000256" key="5">
    <source>
        <dbReference type="ARBA" id="ARBA00012483"/>
    </source>
</evidence>
<comment type="pathway">
    <text evidence="3 16">Protein modification; protein ubiquitination.</text>
</comment>
<evidence type="ECO:0000259" key="18">
    <source>
        <dbReference type="PROSITE" id="PS50089"/>
    </source>
</evidence>
<feature type="compositionally biased region" description="Polar residues" evidence="17">
    <location>
        <begin position="1"/>
        <end position="11"/>
    </location>
</feature>
<dbReference type="PROSITE" id="PS50089">
    <property type="entry name" value="ZF_RING_2"/>
    <property type="match status" value="1"/>
</dbReference>
<feature type="region of interest" description="Disordered" evidence="17">
    <location>
        <begin position="461"/>
        <end position="481"/>
    </location>
</feature>
<sequence length="1835" mass="202617">MPKTNKSSASAGTRKKHATKKAQKEHGDDLNHPSQTEPSQDRKQKDGKKLSRAQRKALPKIKQFVPPPKPPAPPILDPLDGQGLARTLPAELVVVLRRLGKKDDITRRKGLDELKDEWVKEVLTPKEKEEDEVNREIKEISLLSAIPCWFHNLASLLQSPSHRFAALQIQGGLLSIPALRSSILETMNLGLLPGTQNRDILGSWLVAALEEGRRPRSSGFKEWEASTVWSPVGQGSTTISERIDLTPQLPTLIEYLSLSILEPAALHDSIHPAPVSSAPASQAPIPKKGADKGGRGRAPIPSSRATVAPSPTLEDEEIAEERLTRYRIGGLVGLTWLLEQLPKIGIFTPTDELLALLRNPSLWLSLSPEFIDRSDLPHALGTAQPPVRRAAYSLLSMLMDSYSDIMTESQFFRMISDAVLGSCWRDRENVVWEAAGPAVVKFLSKFPGCWKVTVETVARSVSESDTDDSDGGDDDDEPNDADSAYHTACLEEINPHYYMFLEFLSTICPFIPHLTYPIIIIVISTLPPSILPLTEPAMQLQNLFSHLWAPVDARLLSTHSLPGYKSAFQSFFQCLLSCTTFLIGKSMKAKDGEEKAIWLAQEQLAVRSWKEGVLMNGGRTSGRSKACTREEAIEPEAAMFGAALGKIPSMDGQLFEKVADTVNQTLLDFVFPKISEQNDAPATGILPRILPILTALRNATEVQEVHQLSQIMLVNIILRCVETLKISHDVQHPSPIAIAETLIEAFRQYPQLVNEDIKKEIRNQYQNSAETLLATLSPSLFVVLLDLICSNSSTPDQFACQEIICSILRNPNIETTQRFSVANSLLFLDNTTLLREDSLDSIVMEAAQAALSESSMVAKSVVTASLYSLTYISKSALSEVLALACAVIHESIEKLLTTDFIDLAIPGVAFDIFTAYAEDHLADVVESDLLVQSIVAIHHIIFMLPRLPGHIATQEAKVDSLTKVWVEMGNLNAAAQQKVLNRVYEALKDDIRKTEVQVGPDVIIDVALATTIGTSPALQAKALAQILLPPTYELLNDLTSHTSRAPHPSLPIVDSLIPYIAANDDSVPSASFDVFGRSKAAREAEAAVTLLRADRSLAEYEPSLLQAALTMSQIAQDTLAVPTSSRGLYSQRISANYLTRLIREVEGAMSFALRYVDEVPPSWHTDTVQALTCESLSANSDLLQRLLLALKDQVIASGNDVSARSFRDLLSRHLRQVGVGEKECEVWLSFAMSHIDQALSLSLAIISAIKPFLLDTQPFITIQNRLASTLTSIPSSKCHTTLGLLRVFNAFAPPADSASVFLPQQRALFVLRHIAGWLTSDDVHEEELPEDMECRVLEMEGIIAPIVQTVSGSHWNGIFDLIESGLENSALDDPASLYLLYHSLVVLQQIRDLCQTNKSLRASWTSKNAHMKLVLDMFLQCKLVDTLPLQHIQALILDLLPDIPDKIIERASLSSLCTLISFSTSIPIQTAAYRVLYRVIKHQTLALVLELEASVVENKGAHQEKTLQLAKELIEVIKIGFEIDWHGELGVSLVLGQLLAWMAILDYFEDASRTLRWAYLDQLNTSKLITDGLIPMIFAILGVSEVGAWNFPASVYAVDEFYTEFLDSEDLPDLAPLASYLFYRALVTIPSSFRSYYESLKDRQLSMSMLSFTARHYSPVIIAHEFSALRQPAAMTQLTEEGLNIRIVQGGGATIAANSVGSAEAIASYVVDEQPMEIGIRLPAEFPLKGVDVRDLRRVGVPENKWRGWLMSVQQTITSRNGLIMEALTVFKKNVSLHFEGVVECAICYSIISVTDRTLPTKPCRTCKNRFHASCLFKWFNSSHSSSCPLCRALF</sequence>
<dbReference type="GO" id="GO:0008270">
    <property type="term" value="F:zinc ion binding"/>
    <property type="evidence" value="ECO:0007669"/>
    <property type="project" value="UniProtKB-KW"/>
</dbReference>
<evidence type="ECO:0000256" key="14">
    <source>
        <dbReference type="ARBA" id="ARBA00055150"/>
    </source>
</evidence>
<dbReference type="EMBL" id="CP143784">
    <property type="protein sequence ID" value="WVN85925.1"/>
    <property type="molecule type" value="Genomic_DNA"/>
</dbReference>
<feature type="region of interest" description="Disordered" evidence="17">
    <location>
        <begin position="273"/>
        <end position="314"/>
    </location>
</feature>
<keyword evidence="13 16" id="KW-0862">Zinc</keyword>
<dbReference type="Pfam" id="PF13639">
    <property type="entry name" value="zf-RING_2"/>
    <property type="match status" value="1"/>
</dbReference>
<feature type="compositionally biased region" description="Acidic residues" evidence="17">
    <location>
        <begin position="464"/>
        <end position="480"/>
    </location>
</feature>
<dbReference type="GO" id="GO:1990112">
    <property type="term" value="C:RQC complex"/>
    <property type="evidence" value="ECO:0007669"/>
    <property type="project" value="UniProtKB-UniRule"/>
</dbReference>
<dbReference type="PANTHER" id="PTHR12389">
    <property type="entry name" value="ZINC FINGER PROTEIN 294"/>
    <property type="match status" value="1"/>
</dbReference>
<keyword evidence="11 15" id="KW-0863">Zinc-finger</keyword>
<feature type="compositionally biased region" description="Basic and acidic residues" evidence="17">
    <location>
        <begin position="39"/>
        <end position="49"/>
    </location>
</feature>
<organism evidence="19 20">
    <name type="scientific">Cryptococcus depauperatus CBS 7841</name>
    <dbReference type="NCBI Taxonomy" id="1295531"/>
    <lineage>
        <taxon>Eukaryota</taxon>
        <taxon>Fungi</taxon>
        <taxon>Dikarya</taxon>
        <taxon>Basidiomycota</taxon>
        <taxon>Agaricomycotina</taxon>
        <taxon>Tremellomycetes</taxon>
        <taxon>Tremellales</taxon>
        <taxon>Cryptococcaceae</taxon>
        <taxon>Cryptococcus</taxon>
    </lineage>
</organism>
<dbReference type="PANTHER" id="PTHR12389:SF0">
    <property type="entry name" value="E3 UBIQUITIN-PROTEIN LIGASE LISTERIN"/>
    <property type="match status" value="1"/>
</dbReference>
<dbReference type="GO" id="GO:0005829">
    <property type="term" value="C:cytosol"/>
    <property type="evidence" value="ECO:0007669"/>
    <property type="project" value="UniProtKB-SubCell"/>
</dbReference>
<evidence type="ECO:0000256" key="1">
    <source>
        <dbReference type="ARBA" id="ARBA00000900"/>
    </source>
</evidence>
<evidence type="ECO:0000256" key="6">
    <source>
        <dbReference type="ARBA" id="ARBA00017157"/>
    </source>
</evidence>
<protein>
    <recommendedName>
        <fullName evidence="6 16">E3 ubiquitin-protein ligase listerin</fullName>
        <ecNumber evidence="5 16">2.3.2.27</ecNumber>
    </recommendedName>
    <alternativeName>
        <fullName evidence="16">RING-type E3 ubiquitin transferase listerin</fullName>
    </alternativeName>
</protein>
<feature type="domain" description="RING-type" evidence="18">
    <location>
        <begin position="1785"/>
        <end position="1832"/>
    </location>
</feature>
<feature type="compositionally biased region" description="Basic and acidic residues" evidence="17">
    <location>
        <begin position="22"/>
        <end position="31"/>
    </location>
</feature>
<dbReference type="FunFam" id="3.30.40.10:FF:000038">
    <property type="entry name" value="E3 ubiquitin-protein ligase listerin"/>
    <property type="match status" value="1"/>
</dbReference>
<comment type="subunit">
    <text evidence="16">Component of the ribosome quality control complex (RQC).</text>
</comment>
<dbReference type="Gene3D" id="3.30.40.10">
    <property type="entry name" value="Zinc/RING finger domain, C3HC4 (zinc finger)"/>
    <property type="match status" value="1"/>
</dbReference>
<evidence type="ECO:0000256" key="9">
    <source>
        <dbReference type="ARBA" id="ARBA00022723"/>
    </source>
</evidence>
<comment type="catalytic activity">
    <reaction evidence="1 16">
        <text>S-ubiquitinyl-[E2 ubiquitin-conjugating enzyme]-L-cysteine + [acceptor protein]-L-lysine = [E2 ubiquitin-conjugating enzyme]-L-cysteine + N(6)-ubiquitinyl-[acceptor protein]-L-lysine.</text>
        <dbReference type="EC" id="2.3.2.27"/>
    </reaction>
</comment>
<comment type="function">
    <text evidence="14">E3 ubiquitin-protein ligase component of the ribosome quality control complex (RQC), a ribosome-associated complex that mediates ubiquitination and extraction of incompletely synthesized nascent chains for proteasomal degradation. Mediates ubiquitination of proteins derived from mRNAs lacking stop codons (non-stop proteins) and other translation arrest products induced by poly-lysine sequences and tandem rare codons. Ubiquitination leads to CDC48 recruitment for extraction and degradation of the incomplete translation product. May indirectly play a role in chromatin function and transcription.</text>
</comment>
<keyword evidence="10" id="KW-0677">Repeat</keyword>
<dbReference type="InterPro" id="IPR001841">
    <property type="entry name" value="Znf_RING"/>
</dbReference>